<dbReference type="AlphaFoldDB" id="A0A0P6YKK7"/>
<dbReference type="Proteomes" id="UP000050277">
    <property type="component" value="Unassembled WGS sequence"/>
</dbReference>
<comment type="caution">
    <text evidence="2">The sequence shown here is derived from an EMBL/GenBank/DDBJ whole genome shotgun (WGS) entry which is preliminary data.</text>
</comment>
<keyword evidence="3" id="KW-1185">Reference proteome</keyword>
<feature type="domain" description="DUF4365" evidence="1">
    <location>
        <begin position="20"/>
        <end position="153"/>
    </location>
</feature>
<dbReference type="STRING" id="70996.SE18_19540"/>
<proteinExistence type="predicted"/>
<reference evidence="2 3" key="1">
    <citation type="submission" date="2015-07" db="EMBL/GenBank/DDBJ databases">
        <title>Whole genome sequence of Herpetosiphon geysericola DSM 7119.</title>
        <authorList>
            <person name="Hemp J."/>
            <person name="Ward L.M."/>
            <person name="Pace L.A."/>
            <person name="Fischer W.W."/>
        </authorList>
    </citation>
    <scope>NUCLEOTIDE SEQUENCE [LARGE SCALE GENOMIC DNA]</scope>
    <source>
        <strain evidence="2 3">DSM 7119</strain>
    </source>
</reference>
<evidence type="ECO:0000313" key="2">
    <source>
        <dbReference type="EMBL" id="KPL83038.1"/>
    </source>
</evidence>
<protein>
    <recommendedName>
        <fullName evidence="1">DUF4365 domain-containing protein</fullName>
    </recommendedName>
</protein>
<gene>
    <name evidence="2" type="ORF">SE18_19540</name>
</gene>
<organism evidence="2 3">
    <name type="scientific">Herpetosiphon geysericola</name>
    <dbReference type="NCBI Taxonomy" id="70996"/>
    <lineage>
        <taxon>Bacteria</taxon>
        <taxon>Bacillati</taxon>
        <taxon>Chloroflexota</taxon>
        <taxon>Chloroflexia</taxon>
        <taxon>Herpetosiphonales</taxon>
        <taxon>Herpetosiphonaceae</taxon>
        <taxon>Herpetosiphon</taxon>
    </lineage>
</organism>
<evidence type="ECO:0000313" key="3">
    <source>
        <dbReference type="Proteomes" id="UP000050277"/>
    </source>
</evidence>
<sequence length="553" mass="63078">MLLEIDMSSLPIRNRKHVLEEESRKFVGNIIPSEWIIRGESPSDYGIDMQIELVLNERVTGASWSIQLKATDKLERKKDVVTYSFKTSTLAYFLARPERIIYIMYDAVDKVAYWIWIQEYIRNDLEKTWLKQKTATVKIPKTNIFNNDAIPIIQNRVLHDNEAHRWLSAVQTANHPYFSYQFQSKDNGFEIGVSPRYPGADQDSPVSINGTFRFDASEHGRANLQKFKDMIRTGIPAEFDSSVFEGFNVHDIFYPIMPELESFQTSKILISSIPGQNPQTIKVSFFDKHGTLVQRFPFIELVDVQSGTEEVTFTNKAQKLSITTTMTVSKVSNTINISFGFDHGPGTPIQTIYETITAMMDMNDANSIEIINLQTDTVLIRDDFKDYVTEIPSQFVQLIEALMIIQERCNIELIWPDSLEPEDAERILFVATILFLGKVRVHNPITVPLLYEGAEKLLRVYQAKNSLHLRGTSAAKAIDILGFSIELGDYVLYAPEVTMSVDDLQSIDTFIKRGKLQDVLLVTFHTGEVGAELIFPQWIPVMEDEESGDNDKD</sequence>
<evidence type="ECO:0000259" key="1">
    <source>
        <dbReference type="Pfam" id="PF14280"/>
    </source>
</evidence>
<accession>A0A0P6YKK7</accession>
<dbReference type="InterPro" id="IPR025375">
    <property type="entry name" value="DUF4365"/>
</dbReference>
<name>A0A0P6YKK7_9CHLR</name>
<dbReference type="Pfam" id="PF14280">
    <property type="entry name" value="DUF4365"/>
    <property type="match status" value="1"/>
</dbReference>
<dbReference type="EMBL" id="LGKP01000030">
    <property type="protein sequence ID" value="KPL83038.1"/>
    <property type="molecule type" value="Genomic_DNA"/>
</dbReference>